<keyword evidence="4" id="KW-1185">Reference proteome</keyword>
<dbReference type="NCBIfam" id="TIGR03696">
    <property type="entry name" value="Rhs_assc_core"/>
    <property type="match status" value="1"/>
</dbReference>
<dbReference type="PANTHER" id="PTHR32305:SF17">
    <property type="entry name" value="TRNA NUCLEASE WAPA"/>
    <property type="match status" value="1"/>
</dbReference>
<protein>
    <recommendedName>
        <fullName evidence="5">RHS repeat-associated core domain-containing protein</fullName>
    </recommendedName>
</protein>
<sequence>MFDSPAANLGGRTHDRQCYDYDGLGRLVEAWTPATAGCGTAPSSGIPGGAAAYWHSYSHDSVGNRTSVVEHAVGSGTDTTSTYDYPEAGGAAGTQPHGVTQVQQTGAQPGTSAFEYDAVGNMTGRDQAGQALQELSWDAEGELAAVAEDADGDGTISAAEQDEADGYVYTADGERILRTQDGATTLYLGHQELTLDHGTGTVSGQRYYTFGGMTIATRTGYNFADVDTIISDQQGTGTVQIPNVDGPAQRVHRYTDPYGKPRGPQASQPGAGGGADGDWTGEHGFLDKPVDATGLTAIGARMYDPTLGRFVSVDPVMDLTDPQQWNGYAYSHNNPTTFTDPTGMRELCETGYTCNYGKGGSITKAKKKPKPKPTIWDIRSRVRYSYTLAQPWQPLPSTTPYYDAAAARREVAAAKLALARANAAAARARVEQARQQAKAAAAARLREQRRMHRGTPTGAALGDLPSAFIVHQNGPYVGTGITLDDYPDQVNIELYAGGCEGLCVDGAVGFDTKEGFYRSIAPGFGIETGFSAGLTVGNGIVPGISYGASGSANVYGPFLMTGSTTFTNPPGISGGGGIGGGMRYGGHVYAKYTRAQ</sequence>
<dbReference type="PANTHER" id="PTHR32305">
    <property type="match status" value="1"/>
</dbReference>
<feature type="region of interest" description="Disordered" evidence="2">
    <location>
        <begin position="253"/>
        <end position="278"/>
    </location>
</feature>
<accession>A0ABS3IBN3</accession>
<organism evidence="3 4">
    <name type="scientific">Myceligenerans salitolerans</name>
    <dbReference type="NCBI Taxonomy" id="1230528"/>
    <lineage>
        <taxon>Bacteria</taxon>
        <taxon>Bacillati</taxon>
        <taxon>Actinomycetota</taxon>
        <taxon>Actinomycetes</taxon>
        <taxon>Micrococcales</taxon>
        <taxon>Promicromonosporaceae</taxon>
        <taxon>Myceligenerans</taxon>
    </lineage>
</organism>
<proteinExistence type="predicted"/>
<evidence type="ECO:0000313" key="3">
    <source>
        <dbReference type="EMBL" id="MBO0609853.1"/>
    </source>
</evidence>
<reference evidence="4" key="1">
    <citation type="submission" date="2023-07" db="EMBL/GenBank/DDBJ databases">
        <title>Myceligenerans salitolerans sp. nov., a halotolerant actinomycete isolated from a salt lake in Xinjiang, China.</title>
        <authorList>
            <person name="Guan T."/>
        </authorList>
    </citation>
    <scope>NUCLEOTIDE SEQUENCE [LARGE SCALE GENOMIC DNA]</scope>
    <source>
        <strain evidence="4">XHU 5031</strain>
    </source>
</reference>
<evidence type="ECO:0008006" key="5">
    <source>
        <dbReference type="Google" id="ProtNLM"/>
    </source>
</evidence>
<gene>
    <name evidence="3" type="ORF">J0911_12535</name>
</gene>
<dbReference type="InterPro" id="IPR022385">
    <property type="entry name" value="Rhs_assc_core"/>
</dbReference>
<evidence type="ECO:0000256" key="1">
    <source>
        <dbReference type="SAM" id="Coils"/>
    </source>
</evidence>
<feature type="coiled-coil region" evidence="1">
    <location>
        <begin position="404"/>
        <end position="450"/>
    </location>
</feature>
<keyword evidence="1" id="KW-0175">Coiled coil</keyword>
<dbReference type="RefSeq" id="WP_207275804.1">
    <property type="nucleotide sequence ID" value="NZ_JAFMPK010000045.1"/>
</dbReference>
<evidence type="ECO:0000256" key="2">
    <source>
        <dbReference type="SAM" id="MobiDB-lite"/>
    </source>
</evidence>
<dbReference type="EMBL" id="JAFMPK010000045">
    <property type="protein sequence ID" value="MBO0609853.1"/>
    <property type="molecule type" value="Genomic_DNA"/>
</dbReference>
<dbReference type="Proteomes" id="UP000664617">
    <property type="component" value="Unassembled WGS sequence"/>
</dbReference>
<comment type="caution">
    <text evidence="3">The sequence shown here is derived from an EMBL/GenBank/DDBJ whole genome shotgun (WGS) entry which is preliminary data.</text>
</comment>
<name>A0ABS3IBN3_9MICO</name>
<dbReference type="Gene3D" id="2.180.10.10">
    <property type="entry name" value="RHS repeat-associated core"/>
    <property type="match status" value="1"/>
</dbReference>
<evidence type="ECO:0000313" key="4">
    <source>
        <dbReference type="Proteomes" id="UP000664617"/>
    </source>
</evidence>
<dbReference type="InterPro" id="IPR050708">
    <property type="entry name" value="T6SS_VgrG/RHS"/>
</dbReference>